<dbReference type="OrthoDB" id="5431692at2"/>
<dbReference type="SUPFAM" id="SSF51735">
    <property type="entry name" value="NAD(P)-binding Rossmann-fold domains"/>
    <property type="match status" value="1"/>
</dbReference>
<evidence type="ECO:0000313" key="4">
    <source>
        <dbReference type="Proteomes" id="UP001165143"/>
    </source>
</evidence>
<protein>
    <submittedName>
        <fullName evidence="3">Uncharacterized protein</fullName>
    </submittedName>
</protein>
<dbReference type="PANTHER" id="PTHR42977:SF1">
    <property type="entry name" value="BLR6576 PROTEIN"/>
    <property type="match status" value="1"/>
</dbReference>
<dbReference type="InterPro" id="IPR016040">
    <property type="entry name" value="NAD(P)-bd_dom"/>
</dbReference>
<dbReference type="InterPro" id="IPR036291">
    <property type="entry name" value="NAD(P)-bd_dom_sf"/>
</dbReference>
<dbReference type="Pfam" id="PF13460">
    <property type="entry name" value="NAD_binding_10"/>
    <property type="match status" value="1"/>
</dbReference>
<reference evidence="3" key="1">
    <citation type="submission" date="2023-02" db="EMBL/GenBank/DDBJ databases">
        <title>Kitasatospora phosalacinea NBRC 14362.</title>
        <authorList>
            <person name="Ichikawa N."/>
            <person name="Sato H."/>
            <person name="Tonouchi N."/>
        </authorList>
    </citation>
    <scope>NUCLEOTIDE SEQUENCE</scope>
    <source>
        <strain evidence="3">NBRC 14362</strain>
    </source>
</reference>
<dbReference type="SUPFAM" id="SSF53474">
    <property type="entry name" value="alpha/beta-Hydrolases"/>
    <property type="match status" value="1"/>
</dbReference>
<sequence>MPLPLPTPLPLPRVEHRFVDVDGVRVFYRAAGPETAPVLLLLHGFPSASHQFRRLFDALGSRFRLIAPDYPGFGHTEAPASFRYSFDALADVLEGFVGALGLERFALYAFDFGGPVGFRLAARRPELVTGLVVQNANAYAEGLSELALGTIAHRTGEPGAAEAVQPLFTLEVTRGQYEGGAAEPALVPPDGWTLDQHFLDLPGRREAQTALALDYHSNVGLYPVWQRWLREHRPPVLVLWGRNDPFFLPAGAEAYRRDVPGAEVHLLDTGHFALEECAPEIAPLVAAFLDRLAEPRPLRIAVLGASGQLGGEIAREAGRRGHTVTPLGRADADAADEAALAAVLAGHDAVVAALKGPDRLVPRAAGALLAALPKAGVPRLLFVGGGGSLEHAPGERFVDSPGFPAQYLETARDQTAALDLLRAADTPVEWTYFSPPPVHLVPGARTGRYRVAATDAPLTNAEGVSRLTTGDFASAAVDALERGSFPRARITAAALD</sequence>
<gene>
    <name evidence="3" type="ORF">Kpho01_28420</name>
</gene>
<feature type="domain" description="NAD(P)-binding" evidence="2">
    <location>
        <begin position="331"/>
        <end position="478"/>
    </location>
</feature>
<dbReference type="AlphaFoldDB" id="A0A9W6PGS1"/>
<dbReference type="InterPro" id="IPR051340">
    <property type="entry name" value="Haloalkane_dehalogenase"/>
</dbReference>
<comment type="caution">
    <text evidence="3">The sequence shown here is derived from an EMBL/GenBank/DDBJ whole genome shotgun (WGS) entry which is preliminary data.</text>
</comment>
<dbReference type="Gene3D" id="3.40.50.1820">
    <property type="entry name" value="alpha/beta hydrolase"/>
    <property type="match status" value="1"/>
</dbReference>
<dbReference type="RefSeq" id="WP_081974088.1">
    <property type="nucleotide sequence ID" value="NZ_BSRX01000014.1"/>
</dbReference>
<dbReference type="Proteomes" id="UP001165143">
    <property type="component" value="Unassembled WGS sequence"/>
</dbReference>
<dbReference type="PANTHER" id="PTHR42977">
    <property type="entry name" value="HYDROLASE-RELATED"/>
    <property type="match status" value="1"/>
</dbReference>
<evidence type="ECO:0000313" key="3">
    <source>
        <dbReference type="EMBL" id="GLW54831.1"/>
    </source>
</evidence>
<dbReference type="EMBL" id="BSRX01000014">
    <property type="protein sequence ID" value="GLW54831.1"/>
    <property type="molecule type" value="Genomic_DNA"/>
</dbReference>
<dbReference type="Pfam" id="PF00561">
    <property type="entry name" value="Abhydrolase_1"/>
    <property type="match status" value="1"/>
</dbReference>
<proteinExistence type="predicted"/>
<dbReference type="InterPro" id="IPR000073">
    <property type="entry name" value="AB_hydrolase_1"/>
</dbReference>
<name>A0A9W6PGS1_9ACTN</name>
<evidence type="ECO:0000259" key="1">
    <source>
        <dbReference type="Pfam" id="PF00561"/>
    </source>
</evidence>
<dbReference type="InterPro" id="IPR029058">
    <property type="entry name" value="AB_hydrolase_fold"/>
</dbReference>
<dbReference type="Gene3D" id="3.40.50.720">
    <property type="entry name" value="NAD(P)-binding Rossmann-like Domain"/>
    <property type="match status" value="1"/>
</dbReference>
<dbReference type="PRINTS" id="PR00111">
    <property type="entry name" value="ABHYDROLASE"/>
</dbReference>
<feature type="domain" description="AB hydrolase-1" evidence="1">
    <location>
        <begin position="37"/>
        <end position="276"/>
    </location>
</feature>
<evidence type="ECO:0000259" key="2">
    <source>
        <dbReference type="Pfam" id="PF13460"/>
    </source>
</evidence>
<organism evidence="3 4">
    <name type="scientific">Kitasatospora phosalacinea</name>
    <dbReference type="NCBI Taxonomy" id="2065"/>
    <lineage>
        <taxon>Bacteria</taxon>
        <taxon>Bacillati</taxon>
        <taxon>Actinomycetota</taxon>
        <taxon>Actinomycetes</taxon>
        <taxon>Kitasatosporales</taxon>
        <taxon>Streptomycetaceae</taxon>
        <taxon>Kitasatospora</taxon>
    </lineage>
</organism>
<accession>A0A9W6PGS1</accession>
<dbReference type="GO" id="GO:0004301">
    <property type="term" value="F:epoxide hydrolase activity"/>
    <property type="evidence" value="ECO:0007669"/>
    <property type="project" value="TreeGrafter"/>
</dbReference>